<evidence type="ECO:0000256" key="4">
    <source>
        <dbReference type="ARBA" id="ARBA00023136"/>
    </source>
</evidence>
<feature type="coiled-coil region" evidence="5">
    <location>
        <begin position="74"/>
        <end position="101"/>
    </location>
</feature>
<dbReference type="Pfam" id="PF01956">
    <property type="entry name" value="EMC3_TMCO1"/>
    <property type="match status" value="1"/>
</dbReference>
<keyword evidence="5" id="KW-0175">Coiled coil</keyword>
<dbReference type="PANTHER" id="PTHR42198">
    <property type="entry name" value="INTEGRAL MEMBRANE PROTEIN"/>
    <property type="match status" value="1"/>
</dbReference>
<feature type="transmembrane region" description="Helical" evidence="6">
    <location>
        <begin position="50"/>
        <end position="71"/>
    </location>
</feature>
<comment type="caution">
    <text evidence="7">The sequence shown here is derived from an EMBL/GenBank/DDBJ whole genome shotgun (WGS) entry which is preliminary data.</text>
</comment>
<feature type="transmembrane region" description="Helical" evidence="6">
    <location>
        <begin position="132"/>
        <end position="150"/>
    </location>
</feature>
<feature type="transmembrane region" description="Helical" evidence="6">
    <location>
        <begin position="12"/>
        <end position="30"/>
    </location>
</feature>
<evidence type="ECO:0000256" key="6">
    <source>
        <dbReference type="SAM" id="Phobius"/>
    </source>
</evidence>
<dbReference type="RefSeq" id="WP_254266813.1">
    <property type="nucleotide sequence ID" value="NZ_CP100400.1"/>
</dbReference>
<keyword evidence="8" id="KW-1185">Reference proteome</keyword>
<keyword evidence="4 6" id="KW-0472">Membrane</keyword>
<name>A0ABD5Q0R7_9EURY</name>
<proteinExistence type="predicted"/>
<dbReference type="EMBL" id="JBHSHT010000001">
    <property type="protein sequence ID" value="MFC4824114.1"/>
    <property type="molecule type" value="Genomic_DNA"/>
</dbReference>
<dbReference type="Proteomes" id="UP001595945">
    <property type="component" value="Unassembled WGS sequence"/>
</dbReference>
<evidence type="ECO:0000313" key="8">
    <source>
        <dbReference type="Proteomes" id="UP001595945"/>
    </source>
</evidence>
<keyword evidence="2 6" id="KW-0812">Transmembrane</keyword>
<evidence type="ECO:0000256" key="5">
    <source>
        <dbReference type="SAM" id="Coils"/>
    </source>
</evidence>
<dbReference type="InterPro" id="IPR038978">
    <property type="entry name" value="MJ0935"/>
</dbReference>
<protein>
    <submittedName>
        <fullName evidence="7">DUF106 domain-containing protein</fullName>
    </submittedName>
</protein>
<comment type="subcellular location">
    <subcellularLocation>
        <location evidence="1">Membrane</location>
        <topology evidence="1">Multi-pass membrane protein</topology>
    </subcellularLocation>
</comment>
<gene>
    <name evidence="7" type="ORF">ACFO9K_07545</name>
</gene>
<organism evidence="7 8">
    <name type="scientific">Halorussus aquaticus</name>
    <dbReference type="NCBI Taxonomy" id="2953748"/>
    <lineage>
        <taxon>Archaea</taxon>
        <taxon>Methanobacteriati</taxon>
        <taxon>Methanobacteriota</taxon>
        <taxon>Stenosarchaea group</taxon>
        <taxon>Halobacteria</taxon>
        <taxon>Halobacteriales</taxon>
        <taxon>Haladaptataceae</taxon>
        <taxon>Halorussus</taxon>
    </lineage>
</organism>
<dbReference type="InterPro" id="IPR002809">
    <property type="entry name" value="EMC3/TMCO1"/>
</dbReference>
<evidence type="ECO:0000313" key="7">
    <source>
        <dbReference type="EMBL" id="MFC4824114.1"/>
    </source>
</evidence>
<accession>A0ABD5Q0R7</accession>
<evidence type="ECO:0000256" key="2">
    <source>
        <dbReference type="ARBA" id="ARBA00022692"/>
    </source>
</evidence>
<dbReference type="PANTHER" id="PTHR42198:SF1">
    <property type="entry name" value="INTEGRAL MEMBRANE PROTEIN"/>
    <property type="match status" value="1"/>
</dbReference>
<keyword evidence="3 6" id="KW-1133">Transmembrane helix</keyword>
<reference evidence="7 8" key="1">
    <citation type="journal article" date="2019" name="Int. J. Syst. Evol. Microbiol.">
        <title>The Global Catalogue of Microorganisms (GCM) 10K type strain sequencing project: providing services to taxonomists for standard genome sequencing and annotation.</title>
        <authorList>
            <consortium name="The Broad Institute Genomics Platform"/>
            <consortium name="The Broad Institute Genome Sequencing Center for Infectious Disease"/>
            <person name="Wu L."/>
            <person name="Ma J."/>
        </authorList>
    </citation>
    <scope>NUCLEOTIDE SEQUENCE [LARGE SCALE GENOMIC DNA]</scope>
    <source>
        <strain evidence="7 8">XZYJ18</strain>
    </source>
</reference>
<dbReference type="GeneID" id="73045207"/>
<dbReference type="SMART" id="SM01415">
    <property type="entry name" value="DUF106"/>
    <property type="match status" value="1"/>
</dbReference>
<dbReference type="GO" id="GO:0016020">
    <property type="term" value="C:membrane"/>
    <property type="evidence" value="ECO:0007669"/>
    <property type="project" value="UniProtKB-SubCell"/>
</dbReference>
<dbReference type="AlphaFoldDB" id="A0ABD5Q0R7"/>
<evidence type="ECO:0000256" key="3">
    <source>
        <dbReference type="ARBA" id="ARBA00022989"/>
    </source>
</evidence>
<evidence type="ECO:0000256" key="1">
    <source>
        <dbReference type="ARBA" id="ARBA00004141"/>
    </source>
</evidence>
<feature type="transmembrane region" description="Helical" evidence="6">
    <location>
        <begin position="156"/>
        <end position="177"/>
    </location>
</feature>
<sequence length="206" mass="22520">MATESSEGWTGYDKLAGLVALTLMAGYYVTPIQRGVAGALHAMLGPATTILPFSVLVLLLAGTTGLSSAVLQTKLRSQRRVERLQERMSDLRERMESARERDDEDAVEDLRDEQMELTTDYLAAMKTQFRPAVWSMLVSVPVFLWLRWVFVAPSAAVAPAALALPVVGQVAWTATLVGPLKVWLAWYVGCSLSTGLLARRAIARLA</sequence>